<evidence type="ECO:0000256" key="2">
    <source>
        <dbReference type="ARBA" id="ARBA00022679"/>
    </source>
</evidence>
<proteinExistence type="predicted"/>
<dbReference type="GO" id="GO:0032259">
    <property type="term" value="P:methylation"/>
    <property type="evidence" value="ECO:0007669"/>
    <property type="project" value="UniProtKB-KW"/>
</dbReference>
<dbReference type="InterPro" id="IPR007072">
    <property type="entry name" value="RNMT_CmcI"/>
</dbReference>
<dbReference type="EMBL" id="CP061172">
    <property type="protein sequence ID" value="QNR67104.1"/>
    <property type="molecule type" value="Genomic_DNA"/>
</dbReference>
<accession>A0A7H0Y7P6</accession>
<dbReference type="GO" id="GO:0008168">
    <property type="term" value="F:methyltransferase activity"/>
    <property type="evidence" value="ECO:0007669"/>
    <property type="project" value="UniProtKB-KW"/>
</dbReference>
<dbReference type="AlphaFoldDB" id="A0A7H0Y7P6"/>
<dbReference type="GO" id="GO:0071770">
    <property type="term" value="P:DIM/DIP cell wall layer assembly"/>
    <property type="evidence" value="ECO:0007669"/>
    <property type="project" value="TreeGrafter"/>
</dbReference>
<dbReference type="SUPFAM" id="SSF53335">
    <property type="entry name" value="S-adenosyl-L-methionine-dependent methyltransferases"/>
    <property type="match status" value="1"/>
</dbReference>
<evidence type="ECO:0000313" key="3">
    <source>
        <dbReference type="EMBL" id="QNR67104.1"/>
    </source>
</evidence>
<sequence>MDRGNFELEKRENVKRQAADTNLKRTAHDFILQQAQYNYTYNFTWLGMPIIQFPQDIIALQEMIWSVKPDVIIETGIARGGSIIFHSSLQKLIGNDGIVIGIDIDIRPHNRDAIENHPFSDNVFLIEGDSTSVEVIKEVREIISERKSVLVILDSNHTHEHVLRELEVYSPFVTKESYLVVLDTIVEDMPDHFFGNRPWKKGNSPKSAVRQFLQENKRFTVDASIENKLLITVAPGGYLKCISD</sequence>
<dbReference type="GO" id="GO:0008610">
    <property type="term" value="P:lipid biosynthetic process"/>
    <property type="evidence" value="ECO:0007669"/>
    <property type="project" value="InterPro"/>
</dbReference>
<organism evidence="3 4">
    <name type="scientific">Paenibacillus peoriae</name>
    <dbReference type="NCBI Taxonomy" id="59893"/>
    <lineage>
        <taxon>Bacteria</taxon>
        <taxon>Bacillati</taxon>
        <taxon>Bacillota</taxon>
        <taxon>Bacilli</taxon>
        <taxon>Bacillales</taxon>
        <taxon>Paenibacillaceae</taxon>
        <taxon>Paenibacillus</taxon>
    </lineage>
</organism>
<dbReference type="Gene3D" id="3.40.50.150">
    <property type="entry name" value="Vaccinia Virus protein VP39"/>
    <property type="match status" value="1"/>
</dbReference>
<dbReference type="Pfam" id="PF04989">
    <property type="entry name" value="RMNT_CmcI"/>
    <property type="match status" value="1"/>
</dbReference>
<evidence type="ECO:0000313" key="4">
    <source>
        <dbReference type="Proteomes" id="UP000516384"/>
    </source>
</evidence>
<dbReference type="PANTHER" id="PTHR40048">
    <property type="entry name" value="RHAMNOSYL O-METHYLTRANSFERASE"/>
    <property type="match status" value="1"/>
</dbReference>
<dbReference type="RefSeq" id="WP_190298102.1">
    <property type="nucleotide sequence ID" value="NZ_CP061172.1"/>
</dbReference>
<gene>
    <name evidence="3" type="ORF">IAQ67_25665</name>
</gene>
<evidence type="ECO:0000256" key="1">
    <source>
        <dbReference type="ARBA" id="ARBA00022603"/>
    </source>
</evidence>
<dbReference type="InterPro" id="IPR029063">
    <property type="entry name" value="SAM-dependent_MTases_sf"/>
</dbReference>
<dbReference type="PANTHER" id="PTHR40048:SF1">
    <property type="entry name" value="RHAMNOSYL O-METHYLTRANSFERASE"/>
    <property type="match status" value="1"/>
</dbReference>
<dbReference type="Proteomes" id="UP000516384">
    <property type="component" value="Chromosome"/>
</dbReference>
<reference evidence="3 4" key="1">
    <citation type="submission" date="2020-09" db="EMBL/GenBank/DDBJ databases">
        <title>Characterization of Paenibacillus peoriae strain ZF390 with broad-spectrum antimicrobial activity as a potential biocontrol agent.</title>
        <authorList>
            <person name="Li L."/>
            <person name="Zhao Y."/>
            <person name="Li B."/>
            <person name="Xie X."/>
        </authorList>
    </citation>
    <scope>NUCLEOTIDE SEQUENCE [LARGE SCALE GENOMIC DNA]</scope>
    <source>
        <strain evidence="3 4">ZF390</strain>
    </source>
</reference>
<protein>
    <submittedName>
        <fullName evidence="3">Cephalosporin hydroxylase family protein</fullName>
    </submittedName>
</protein>
<name>A0A7H0Y7P6_9BACL</name>
<keyword evidence="1" id="KW-0489">Methyltransferase</keyword>
<keyword evidence="2" id="KW-0808">Transferase</keyword>
<dbReference type="GO" id="GO:0005886">
    <property type="term" value="C:plasma membrane"/>
    <property type="evidence" value="ECO:0007669"/>
    <property type="project" value="TreeGrafter"/>
</dbReference>